<organism evidence="8 9">
    <name type="scientific">Pseudonocardia ailaonensis</name>
    <dbReference type="NCBI Taxonomy" id="367279"/>
    <lineage>
        <taxon>Bacteria</taxon>
        <taxon>Bacillati</taxon>
        <taxon>Actinomycetota</taxon>
        <taxon>Actinomycetes</taxon>
        <taxon>Pseudonocardiales</taxon>
        <taxon>Pseudonocardiaceae</taxon>
        <taxon>Pseudonocardia</taxon>
    </lineage>
</organism>
<dbReference type="RefSeq" id="WP_344413472.1">
    <property type="nucleotide sequence ID" value="NZ_BAAAQK010000004.1"/>
</dbReference>
<evidence type="ECO:0000256" key="6">
    <source>
        <dbReference type="ARBA" id="ARBA00023136"/>
    </source>
</evidence>
<evidence type="ECO:0000256" key="1">
    <source>
        <dbReference type="ARBA" id="ARBA00022448"/>
    </source>
</evidence>
<dbReference type="SMART" id="SM00382">
    <property type="entry name" value="AAA"/>
    <property type="match status" value="1"/>
</dbReference>
<keyword evidence="3" id="KW-0547">Nucleotide-binding</keyword>
<dbReference type="PROSITE" id="PS50893">
    <property type="entry name" value="ABC_TRANSPORTER_2"/>
    <property type="match status" value="1"/>
</dbReference>
<evidence type="ECO:0000256" key="5">
    <source>
        <dbReference type="ARBA" id="ARBA00022967"/>
    </source>
</evidence>
<dbReference type="InterPro" id="IPR008995">
    <property type="entry name" value="Mo/tungstate-bd_C_term_dom"/>
</dbReference>
<dbReference type="InterPro" id="IPR017871">
    <property type="entry name" value="ABC_transporter-like_CS"/>
</dbReference>
<keyword evidence="9" id="KW-1185">Reference proteome</keyword>
<evidence type="ECO:0000256" key="2">
    <source>
        <dbReference type="ARBA" id="ARBA00022475"/>
    </source>
</evidence>
<gene>
    <name evidence="8" type="ORF">GCM10009836_13000</name>
</gene>
<dbReference type="InterPro" id="IPR013611">
    <property type="entry name" value="Transp-assoc_OB_typ2"/>
</dbReference>
<evidence type="ECO:0000256" key="4">
    <source>
        <dbReference type="ARBA" id="ARBA00022840"/>
    </source>
</evidence>
<dbReference type="PANTHER" id="PTHR43875:SF15">
    <property type="entry name" value="TREHALOSE IMPORT ATP-BINDING PROTEIN SUGC"/>
    <property type="match status" value="1"/>
</dbReference>
<dbReference type="SUPFAM" id="SSF52540">
    <property type="entry name" value="P-loop containing nucleoside triphosphate hydrolases"/>
    <property type="match status" value="1"/>
</dbReference>
<dbReference type="GO" id="GO:0005524">
    <property type="term" value="F:ATP binding"/>
    <property type="evidence" value="ECO:0007669"/>
    <property type="project" value="UniProtKB-KW"/>
</dbReference>
<evidence type="ECO:0000313" key="9">
    <source>
        <dbReference type="Proteomes" id="UP001500449"/>
    </source>
</evidence>
<keyword evidence="6" id="KW-0472">Membrane</keyword>
<evidence type="ECO:0000313" key="8">
    <source>
        <dbReference type="EMBL" id="GAA1835994.1"/>
    </source>
</evidence>
<reference evidence="8 9" key="1">
    <citation type="journal article" date="2019" name="Int. J. Syst. Evol. Microbiol.">
        <title>The Global Catalogue of Microorganisms (GCM) 10K type strain sequencing project: providing services to taxonomists for standard genome sequencing and annotation.</title>
        <authorList>
            <consortium name="The Broad Institute Genomics Platform"/>
            <consortium name="The Broad Institute Genome Sequencing Center for Infectious Disease"/>
            <person name="Wu L."/>
            <person name="Ma J."/>
        </authorList>
    </citation>
    <scope>NUCLEOTIDE SEQUENCE [LARGE SCALE GENOMIC DNA]</scope>
    <source>
        <strain evidence="8 9">JCM 16009</strain>
    </source>
</reference>
<keyword evidence="4 8" id="KW-0067">ATP-binding</keyword>
<accession>A0ABN2MSM5</accession>
<evidence type="ECO:0000259" key="7">
    <source>
        <dbReference type="PROSITE" id="PS50893"/>
    </source>
</evidence>
<dbReference type="Pfam" id="PF00005">
    <property type="entry name" value="ABC_tran"/>
    <property type="match status" value="1"/>
</dbReference>
<dbReference type="Pfam" id="PF08402">
    <property type="entry name" value="TOBE_2"/>
    <property type="match status" value="1"/>
</dbReference>
<protein>
    <submittedName>
        <fullName evidence="8">ABC transporter ATP-binding protein</fullName>
    </submittedName>
</protein>
<sequence length="371" mass="39989">MSEVKIEGLTKTFGADVHAVDDLSLTIGEGELVVLLGPSGCGKTTLLRCLAGLESPDGGRIDIGGEQVSGGRREVPTHRRDIGMVFQNYALWPHLTVLQNVAYPLRARGVGKAERYEAAREALALVECDMLADRIPAALSGGQQQRIALARAVVARPRLILFDEPLSNLDYRLRGQLRQEIRDLHRTLGFTGVYVTHDQTEAMQLGTRVAVLRSGRIEQLMPPAELFRKPASRYVAEFLGVANRVHLRRSGDTWVFGEADRQIELPGAAHLGEGPVDVMLRAADLELTAPGGAPAGRATIPGVVRDVLFAGDLSDWLVEIGEGTVLTATAPARRWPQGPGDAVEVSFDPVDALVYDGADGRLREAAPTFAG</sequence>
<evidence type="ECO:0000256" key="3">
    <source>
        <dbReference type="ARBA" id="ARBA00022741"/>
    </source>
</evidence>
<dbReference type="PROSITE" id="PS00211">
    <property type="entry name" value="ABC_TRANSPORTER_1"/>
    <property type="match status" value="1"/>
</dbReference>
<dbReference type="Proteomes" id="UP001500449">
    <property type="component" value="Unassembled WGS sequence"/>
</dbReference>
<dbReference type="Gene3D" id="3.40.50.300">
    <property type="entry name" value="P-loop containing nucleotide triphosphate hydrolases"/>
    <property type="match status" value="1"/>
</dbReference>
<dbReference type="SUPFAM" id="SSF50331">
    <property type="entry name" value="MOP-like"/>
    <property type="match status" value="1"/>
</dbReference>
<keyword evidence="1" id="KW-0813">Transport</keyword>
<dbReference type="InterPro" id="IPR027417">
    <property type="entry name" value="P-loop_NTPase"/>
</dbReference>
<proteinExistence type="predicted"/>
<keyword evidence="5" id="KW-1278">Translocase</keyword>
<dbReference type="InterPro" id="IPR015853">
    <property type="entry name" value="ABC_transpr_FbpC"/>
</dbReference>
<keyword evidence="2" id="KW-1003">Cell membrane</keyword>
<dbReference type="InterPro" id="IPR047641">
    <property type="entry name" value="ABC_transpr_MalK/UgpC-like"/>
</dbReference>
<dbReference type="InterPro" id="IPR003439">
    <property type="entry name" value="ABC_transporter-like_ATP-bd"/>
</dbReference>
<feature type="domain" description="ABC transporter" evidence="7">
    <location>
        <begin position="4"/>
        <end position="239"/>
    </location>
</feature>
<dbReference type="EMBL" id="BAAAQK010000004">
    <property type="protein sequence ID" value="GAA1835994.1"/>
    <property type="molecule type" value="Genomic_DNA"/>
</dbReference>
<dbReference type="CDD" id="cd03259">
    <property type="entry name" value="ABC_Carb_Solutes_like"/>
    <property type="match status" value="1"/>
</dbReference>
<comment type="caution">
    <text evidence="8">The sequence shown here is derived from an EMBL/GenBank/DDBJ whole genome shotgun (WGS) entry which is preliminary data.</text>
</comment>
<name>A0ABN2MSM5_9PSEU</name>
<dbReference type="InterPro" id="IPR003593">
    <property type="entry name" value="AAA+_ATPase"/>
</dbReference>
<dbReference type="PANTHER" id="PTHR43875">
    <property type="entry name" value="MALTODEXTRIN IMPORT ATP-BINDING PROTEIN MSMX"/>
    <property type="match status" value="1"/>
</dbReference>